<feature type="region of interest" description="Disordered" evidence="1">
    <location>
        <begin position="274"/>
        <end position="382"/>
    </location>
</feature>
<dbReference type="EMBL" id="LCWV01000016">
    <property type="protein sequence ID" value="PWI68092.1"/>
    <property type="molecule type" value="Genomic_DNA"/>
</dbReference>
<organism evidence="2 3">
    <name type="scientific">Purpureocillium lilacinum</name>
    <name type="common">Paecilomyces lilacinus</name>
    <dbReference type="NCBI Taxonomy" id="33203"/>
    <lineage>
        <taxon>Eukaryota</taxon>
        <taxon>Fungi</taxon>
        <taxon>Dikarya</taxon>
        <taxon>Ascomycota</taxon>
        <taxon>Pezizomycotina</taxon>
        <taxon>Sordariomycetes</taxon>
        <taxon>Hypocreomycetidae</taxon>
        <taxon>Hypocreales</taxon>
        <taxon>Ophiocordycipitaceae</taxon>
        <taxon>Purpureocillium</taxon>
    </lineage>
</organism>
<accession>A0A2U3E0T3</accession>
<feature type="region of interest" description="Disordered" evidence="1">
    <location>
        <begin position="145"/>
        <end position="178"/>
    </location>
</feature>
<feature type="compositionally biased region" description="Polar residues" evidence="1">
    <location>
        <begin position="357"/>
        <end position="366"/>
    </location>
</feature>
<dbReference type="Proteomes" id="UP000245956">
    <property type="component" value="Unassembled WGS sequence"/>
</dbReference>
<reference evidence="2 3" key="1">
    <citation type="journal article" date="2016" name="Front. Microbiol.">
        <title>Genome and transcriptome sequences reveal the specific parasitism of the nematophagous Purpureocillium lilacinum 36-1.</title>
        <authorList>
            <person name="Xie J."/>
            <person name="Li S."/>
            <person name="Mo C."/>
            <person name="Xiao X."/>
            <person name="Peng D."/>
            <person name="Wang G."/>
            <person name="Xiao Y."/>
        </authorList>
    </citation>
    <scope>NUCLEOTIDE SEQUENCE [LARGE SCALE GENOMIC DNA]</scope>
    <source>
        <strain evidence="2 3">36-1</strain>
    </source>
</reference>
<feature type="region of interest" description="Disordered" evidence="1">
    <location>
        <begin position="441"/>
        <end position="490"/>
    </location>
</feature>
<dbReference type="AlphaFoldDB" id="A0A2U3E0T3"/>
<gene>
    <name evidence="2" type="ORF">PCL_02493</name>
</gene>
<proteinExistence type="predicted"/>
<feature type="compositionally biased region" description="Basic and acidic residues" evidence="1">
    <location>
        <begin position="469"/>
        <end position="478"/>
    </location>
</feature>
<comment type="caution">
    <text evidence="2">The sequence shown here is derived from an EMBL/GenBank/DDBJ whole genome shotgun (WGS) entry which is preliminary data.</text>
</comment>
<feature type="compositionally biased region" description="Polar residues" evidence="1">
    <location>
        <begin position="277"/>
        <end position="292"/>
    </location>
</feature>
<evidence type="ECO:0000313" key="3">
    <source>
        <dbReference type="Proteomes" id="UP000245956"/>
    </source>
</evidence>
<sequence>METAVAAAGQGKQDECLLEGMMLGEKGTRMRRRERLRRAAGGGQTAGGGPVRSIASRWVGAGQSLRTAKIRLLTVCTKGPTTAGEEHGWSVCTGLLCWSGLVWARPLAEEAAAAAVVWFGSVWFSGGLQQAQLGWPAGAEGGCRAMQLPQPRGPASQHAEPVDVTGSSSQRDPAPYSALQCGQPRATQAVDSTVPWHERATRTRARHPLQRQRVLPKLYLRAKCWFPHFGVAMSCLAQGAAAGSVWRELIAGGEAPEANGRADTRAATRCCRDGFASRTSPQPVSLARQSVPHSRAAQRPVTSDAIRGRRAWRAGVGCGASSAAQGGGLSTRFRWGGPAQGNTHPPDLTEIMERSPQRSTDSQPASQPRHAGGKTTTQAHHSLLRVTEPSAGGWRDGWMGRRGAHAPHGLTPRGGVIGAWLANLEDVSRTHRSSRRLASRAQGAVTSAGQKAIGHGPAGTRALAQHAALHGEQKKRQAAESSRGAAEFGA</sequence>
<evidence type="ECO:0000256" key="1">
    <source>
        <dbReference type="SAM" id="MobiDB-lite"/>
    </source>
</evidence>
<name>A0A2U3E0T3_PURLI</name>
<evidence type="ECO:0000313" key="2">
    <source>
        <dbReference type="EMBL" id="PWI68092.1"/>
    </source>
</evidence>
<protein>
    <submittedName>
        <fullName evidence="2">Uncharacterized protein</fullName>
    </submittedName>
</protein>